<sequence>MPADSPTAPEMGAGLEPDPVRTTDRVARTFWVGLAAAAVYVLLAAGLGNLMDVLVPTDSPELEFALSHLVPLPVAIALGLWFARWSGWWSDIWTQTPVTAEPPRRRWMLAIPMLLLVGPVLGLFDVPWSERSIGLVLLLALGCLLVGLGEELFYRGILRVSLRAHHGELVTLVVTSLLFGLSHSLGSLLNGVPAGTIAFQVAVTAFDGALYYVAFRATGRLWVPVLIHAITDYALYLQGDEWSAATGHAAPDPGPVAIGAQFVLWALMMAVVVSFALEDARARRRRRDAAPEPGSTTTTDA</sequence>
<feature type="transmembrane region" description="Helical" evidence="2">
    <location>
        <begin position="221"/>
        <end position="238"/>
    </location>
</feature>
<feature type="transmembrane region" description="Helical" evidence="2">
    <location>
        <begin position="107"/>
        <end position="126"/>
    </location>
</feature>
<feature type="domain" description="CAAX prenyl protease 2/Lysostaphin resistance protein A-like" evidence="3">
    <location>
        <begin position="134"/>
        <end position="233"/>
    </location>
</feature>
<feature type="transmembrane region" description="Helical" evidence="2">
    <location>
        <begin position="166"/>
        <end position="185"/>
    </location>
</feature>
<comment type="caution">
    <text evidence="4">The sequence shown here is derived from an EMBL/GenBank/DDBJ whole genome shotgun (WGS) entry which is preliminary data.</text>
</comment>
<evidence type="ECO:0000313" key="4">
    <source>
        <dbReference type="EMBL" id="GAA1939725.1"/>
    </source>
</evidence>
<reference evidence="4 5" key="1">
    <citation type="journal article" date="2019" name="Int. J. Syst. Evol. Microbiol.">
        <title>The Global Catalogue of Microorganisms (GCM) 10K type strain sequencing project: providing services to taxonomists for standard genome sequencing and annotation.</title>
        <authorList>
            <consortium name="The Broad Institute Genomics Platform"/>
            <consortium name="The Broad Institute Genome Sequencing Center for Infectious Disease"/>
            <person name="Wu L."/>
            <person name="Ma J."/>
        </authorList>
    </citation>
    <scope>NUCLEOTIDE SEQUENCE [LARGE SCALE GENOMIC DNA]</scope>
    <source>
        <strain evidence="4 5">JCM 13584</strain>
    </source>
</reference>
<accession>A0ABN2Q004</accession>
<feature type="region of interest" description="Disordered" evidence="1">
    <location>
        <begin position="1"/>
        <end position="20"/>
    </location>
</feature>
<keyword evidence="2" id="KW-1133">Transmembrane helix</keyword>
<name>A0ABN2Q004_9MICO</name>
<proteinExistence type="predicted"/>
<feature type="transmembrane region" description="Helical" evidence="2">
    <location>
        <begin position="68"/>
        <end position="86"/>
    </location>
</feature>
<keyword evidence="2" id="KW-0472">Membrane</keyword>
<keyword evidence="2" id="KW-0812">Transmembrane</keyword>
<feature type="transmembrane region" description="Helical" evidence="2">
    <location>
        <begin position="258"/>
        <end position="277"/>
    </location>
</feature>
<dbReference type="InterPro" id="IPR003675">
    <property type="entry name" value="Rce1/LyrA-like_dom"/>
</dbReference>
<dbReference type="Proteomes" id="UP001499954">
    <property type="component" value="Unassembled WGS sequence"/>
</dbReference>
<feature type="transmembrane region" description="Helical" evidence="2">
    <location>
        <begin position="197"/>
        <end position="214"/>
    </location>
</feature>
<keyword evidence="5" id="KW-1185">Reference proteome</keyword>
<dbReference type="RefSeq" id="WP_157415109.1">
    <property type="nucleotide sequence ID" value="NZ_BAAAMK010000001.1"/>
</dbReference>
<dbReference type="Pfam" id="PF02517">
    <property type="entry name" value="Rce1-like"/>
    <property type="match status" value="1"/>
</dbReference>
<evidence type="ECO:0000313" key="5">
    <source>
        <dbReference type="Proteomes" id="UP001499954"/>
    </source>
</evidence>
<evidence type="ECO:0000259" key="3">
    <source>
        <dbReference type="Pfam" id="PF02517"/>
    </source>
</evidence>
<gene>
    <name evidence="4" type="ORF">GCM10009717_02600</name>
</gene>
<evidence type="ECO:0000256" key="1">
    <source>
        <dbReference type="SAM" id="MobiDB-lite"/>
    </source>
</evidence>
<feature type="transmembrane region" description="Helical" evidence="2">
    <location>
        <begin position="30"/>
        <end position="48"/>
    </location>
</feature>
<evidence type="ECO:0000256" key="2">
    <source>
        <dbReference type="SAM" id="Phobius"/>
    </source>
</evidence>
<dbReference type="EMBL" id="BAAAMK010000001">
    <property type="protein sequence ID" value="GAA1939725.1"/>
    <property type="molecule type" value="Genomic_DNA"/>
</dbReference>
<protein>
    <recommendedName>
        <fullName evidence="3">CAAX prenyl protease 2/Lysostaphin resistance protein A-like domain-containing protein</fullName>
    </recommendedName>
</protein>
<feature type="transmembrane region" description="Helical" evidence="2">
    <location>
        <begin position="132"/>
        <end position="154"/>
    </location>
</feature>
<organism evidence="4 5">
    <name type="scientific">Agromyces allii</name>
    <dbReference type="NCBI Taxonomy" id="393607"/>
    <lineage>
        <taxon>Bacteria</taxon>
        <taxon>Bacillati</taxon>
        <taxon>Actinomycetota</taxon>
        <taxon>Actinomycetes</taxon>
        <taxon>Micrococcales</taxon>
        <taxon>Microbacteriaceae</taxon>
        <taxon>Agromyces</taxon>
    </lineage>
</organism>